<dbReference type="PANTHER" id="PTHR11315">
    <property type="entry name" value="PROTEASE FAMILY C26 GAMMA-GLUTAMYL HYDROLASE"/>
    <property type="match status" value="1"/>
</dbReference>
<accession>A0AAV2PX05</accession>
<dbReference type="InterPro" id="IPR011697">
    <property type="entry name" value="Peptidase_C26"/>
</dbReference>
<dbReference type="EMBL" id="CAXKWB010001518">
    <property type="protein sequence ID" value="CAL4064647.1"/>
    <property type="molecule type" value="Genomic_DNA"/>
</dbReference>
<dbReference type="SUPFAM" id="SSF52317">
    <property type="entry name" value="Class I glutamine amidotransferase-like"/>
    <property type="match status" value="1"/>
</dbReference>
<feature type="active site" description="Nucleophile" evidence="6 7">
    <location>
        <position position="152"/>
    </location>
</feature>
<dbReference type="PANTHER" id="PTHR11315:SF0">
    <property type="entry name" value="FOLATE GAMMA-GLUTAMYL HYDROLASE"/>
    <property type="match status" value="1"/>
</dbReference>
<feature type="active site" description="Proton donor" evidence="6">
    <location>
        <position position="266"/>
    </location>
</feature>
<comment type="similarity">
    <text evidence="2">Belongs to the peptidase C26 family.</text>
</comment>
<comment type="subcellular location">
    <subcellularLocation>
        <location evidence="1">Secreted</location>
        <location evidence="1">Extracellular space</location>
    </subcellularLocation>
</comment>
<sequence>MIMNSMWIFSLKRALLPATATFLCGQALGSIPGSVRPQTPALCAQPRKPICGILSQELSRGMKKTNPDYNSYIASSYVKYYESSGARVVPILINQQDEYYENIVNSVNGIVFPGGSASITNSSGYGRAGRKLYELILEANNNGRTMPLWATCLGFEMLMLLAGHTNEKMEVLTSCKDSNVAHPLNLTAGWNTSRILGEAPDDIITPLITMKITSNFHKFCVTNETFKKLDIYKDFNILSTNVDTLGDEYISTVEHKRFPIWGTQWHPEKNQYEWKYSSIPHFPEAIRVAQYFGNFFIDKTRLNHNSFVNETEEKAHLIYNHPVVDMAPFINPPWNYSSSFHQCYFFY</sequence>
<feature type="active site" evidence="7">
    <location>
        <position position="266"/>
    </location>
</feature>
<organism evidence="9 10">
    <name type="scientific">Meganyctiphanes norvegica</name>
    <name type="common">Northern krill</name>
    <name type="synonym">Thysanopoda norvegica</name>
    <dbReference type="NCBI Taxonomy" id="48144"/>
    <lineage>
        <taxon>Eukaryota</taxon>
        <taxon>Metazoa</taxon>
        <taxon>Ecdysozoa</taxon>
        <taxon>Arthropoda</taxon>
        <taxon>Crustacea</taxon>
        <taxon>Multicrustacea</taxon>
        <taxon>Malacostraca</taxon>
        <taxon>Eumalacostraca</taxon>
        <taxon>Eucarida</taxon>
        <taxon>Euphausiacea</taxon>
        <taxon>Euphausiidae</taxon>
        <taxon>Meganyctiphanes</taxon>
    </lineage>
</organism>
<dbReference type="InterPro" id="IPR029062">
    <property type="entry name" value="Class_I_gatase-like"/>
</dbReference>
<dbReference type="Pfam" id="PF07722">
    <property type="entry name" value="Peptidase_C26"/>
    <property type="match status" value="1"/>
</dbReference>
<evidence type="ECO:0000256" key="6">
    <source>
        <dbReference type="PIRSR" id="PIRSR615527-1"/>
    </source>
</evidence>
<keyword evidence="4 8" id="KW-0732">Signal</keyword>
<evidence type="ECO:0000256" key="3">
    <source>
        <dbReference type="ARBA" id="ARBA00022525"/>
    </source>
</evidence>
<dbReference type="InterPro" id="IPR015527">
    <property type="entry name" value="Pept_C26_g-glut_hydrolase"/>
</dbReference>
<evidence type="ECO:0000256" key="7">
    <source>
        <dbReference type="PROSITE-ProRule" id="PRU00607"/>
    </source>
</evidence>
<dbReference type="PROSITE" id="PS51275">
    <property type="entry name" value="PEPTIDASE_C26_GGH"/>
    <property type="match status" value="1"/>
</dbReference>
<reference evidence="9 10" key="1">
    <citation type="submission" date="2024-05" db="EMBL/GenBank/DDBJ databases">
        <authorList>
            <person name="Wallberg A."/>
        </authorList>
    </citation>
    <scope>NUCLEOTIDE SEQUENCE [LARGE SCALE GENOMIC DNA]</scope>
</reference>
<comment type="catalytic activity">
    <reaction evidence="7">
        <text>(6S)-5,6,7,8-tetrahydrofolyl-(gamma-L-Glu)(n) + (n-1) H2O = (6S)-5,6,7,8-tetrahydrofolate + (n-1) L-glutamate</text>
        <dbReference type="Rhea" id="RHEA:56784"/>
        <dbReference type="Rhea" id="RHEA-COMP:14738"/>
        <dbReference type="ChEBI" id="CHEBI:15377"/>
        <dbReference type="ChEBI" id="CHEBI:29985"/>
        <dbReference type="ChEBI" id="CHEBI:57453"/>
        <dbReference type="ChEBI" id="CHEBI:141005"/>
        <dbReference type="EC" id="3.4.19.9"/>
    </reaction>
</comment>
<dbReference type="GO" id="GO:0034722">
    <property type="term" value="F:gamma-glutamyl-peptidase activity"/>
    <property type="evidence" value="ECO:0007669"/>
    <property type="project" value="UniProtKB-UniRule"/>
</dbReference>
<evidence type="ECO:0000313" key="10">
    <source>
        <dbReference type="Proteomes" id="UP001497623"/>
    </source>
</evidence>
<dbReference type="FunFam" id="3.40.50.880:FF:000024">
    <property type="entry name" value="Folate gamma-glutamyl hydrolase"/>
    <property type="match status" value="1"/>
</dbReference>
<keyword evidence="3" id="KW-0964">Secreted</keyword>
<dbReference type="AlphaFoldDB" id="A0AAV2PX05"/>
<dbReference type="GO" id="GO:0046900">
    <property type="term" value="P:tetrahydrofolylpolyglutamate metabolic process"/>
    <property type="evidence" value="ECO:0007669"/>
    <property type="project" value="TreeGrafter"/>
</dbReference>
<keyword evidence="5 7" id="KW-0378">Hydrolase</keyword>
<keyword evidence="10" id="KW-1185">Reference proteome</keyword>
<dbReference type="Gene3D" id="3.40.50.880">
    <property type="match status" value="1"/>
</dbReference>
<evidence type="ECO:0000256" key="8">
    <source>
        <dbReference type="SAM" id="SignalP"/>
    </source>
</evidence>
<evidence type="ECO:0000313" key="9">
    <source>
        <dbReference type="EMBL" id="CAL4064647.1"/>
    </source>
</evidence>
<dbReference type="Proteomes" id="UP001497623">
    <property type="component" value="Unassembled WGS sequence"/>
</dbReference>
<evidence type="ECO:0000256" key="1">
    <source>
        <dbReference type="ARBA" id="ARBA00004239"/>
    </source>
</evidence>
<evidence type="ECO:0000256" key="2">
    <source>
        <dbReference type="ARBA" id="ARBA00011083"/>
    </source>
</evidence>
<feature type="signal peptide" evidence="8">
    <location>
        <begin position="1"/>
        <end position="20"/>
    </location>
</feature>
<dbReference type="GO" id="GO:0005773">
    <property type="term" value="C:vacuole"/>
    <property type="evidence" value="ECO:0007669"/>
    <property type="project" value="TreeGrafter"/>
</dbReference>
<gene>
    <name evidence="9" type="ORF">MNOR_LOCUS4185</name>
</gene>
<evidence type="ECO:0000256" key="4">
    <source>
        <dbReference type="ARBA" id="ARBA00022729"/>
    </source>
</evidence>
<comment type="caution">
    <text evidence="9">The sequence shown here is derived from an EMBL/GenBank/DDBJ whole genome shotgun (WGS) entry which is preliminary data.</text>
</comment>
<dbReference type="EC" id="3.4.19.9" evidence="7"/>
<feature type="chain" id="PRO_5043785787" description="folate gamma-glutamyl hydrolase" evidence="8">
    <location>
        <begin position="21"/>
        <end position="347"/>
    </location>
</feature>
<name>A0AAV2PX05_MEGNR</name>
<dbReference type="PROSITE" id="PS51273">
    <property type="entry name" value="GATASE_TYPE_1"/>
    <property type="match status" value="1"/>
</dbReference>
<proteinExistence type="inferred from homology"/>
<dbReference type="GO" id="GO:0005576">
    <property type="term" value="C:extracellular region"/>
    <property type="evidence" value="ECO:0007669"/>
    <property type="project" value="UniProtKB-SubCell"/>
</dbReference>
<evidence type="ECO:0000256" key="5">
    <source>
        <dbReference type="ARBA" id="ARBA00022801"/>
    </source>
</evidence>
<protein>
    <recommendedName>
        <fullName evidence="7">folate gamma-glutamyl hydrolase</fullName>
        <ecNumber evidence="7">3.4.19.9</ecNumber>
    </recommendedName>
</protein>